<sequence>MDGRGRASRPAVPRGRPRSADRRDAARSGRPRPRLSARGAGERRSRARARTHAGRRARRRHARRLGRLRRRARRSRHRPPAVPARSAAFGAALLPDGRGRPRRRRSAGGEPASRRVDRLEPRLPDRIRVHAVRSARRNAVRLGSRGAARLRARRRRRRAVRDRARVAAARQRRRRCPRVVRGGARRGLFALRAQPSERVRRAVGRRRFVRRRDPPAQGARRAGAARRRPSVLPLVARLLRARPRGARRRFDRRAAHLHRHRSPFAVLRTNRANPARHAEPGHAVSRHRPGGVARDRRVVGTARGPGRRSAVQGGARRERGARRAARQGLGVRAAHGGEARGASQRFDPAGAADGREDRAAKAAVRTGCRGNAADDVEAVRVARAARGGLAHAHASRGRAARRIGRDARPVRVDHDARHRRRVHEPAQSVSRAAGRRGELRPAQLRQLRSSQRPDRAARDRGRAHPCRRAVAPDQGIVRHRLRERHRVALRRVSRADPRRRADAQRPARRGRARARAQGGARRTERGRDQPRARRVRGDLLRVLAEFHDEPFRCDMLTNPMLTNRFAARAPMRARPHPAPPRAGAGLSSCAMPARRHDREST</sequence>
<name>Q3JSJ3_BURP1</name>
<feature type="compositionally biased region" description="Basic residues" evidence="1">
    <location>
        <begin position="393"/>
        <end position="402"/>
    </location>
</feature>
<feature type="compositionally biased region" description="Basic and acidic residues" evidence="1">
    <location>
        <begin position="521"/>
        <end position="533"/>
    </location>
</feature>
<feature type="compositionally biased region" description="Basic and acidic residues" evidence="1">
    <location>
        <begin position="112"/>
        <end position="121"/>
    </location>
</feature>
<evidence type="ECO:0000313" key="2">
    <source>
        <dbReference type="EMBL" id="ABA49472.1"/>
    </source>
</evidence>
<feature type="compositionally biased region" description="Basic and acidic residues" evidence="1">
    <location>
        <begin position="451"/>
        <end position="462"/>
    </location>
</feature>
<feature type="region of interest" description="Disordered" evidence="1">
    <location>
        <begin position="1"/>
        <end position="121"/>
    </location>
</feature>
<dbReference type="KEGG" id="bpm:BURPS1710b_2065"/>
<organism evidence="2 3">
    <name type="scientific">Burkholderia pseudomallei (strain 1710b)</name>
    <dbReference type="NCBI Taxonomy" id="320372"/>
    <lineage>
        <taxon>Bacteria</taxon>
        <taxon>Pseudomonadati</taxon>
        <taxon>Pseudomonadota</taxon>
        <taxon>Betaproteobacteria</taxon>
        <taxon>Burkholderiales</taxon>
        <taxon>Burkholderiaceae</taxon>
        <taxon>Burkholderia</taxon>
        <taxon>pseudomallei group</taxon>
    </lineage>
</organism>
<feature type="compositionally biased region" description="Basic residues" evidence="1">
    <location>
        <begin position="45"/>
        <end position="79"/>
    </location>
</feature>
<proteinExistence type="predicted"/>
<feature type="region of interest" description="Disordered" evidence="1">
    <location>
        <begin position="488"/>
        <end position="533"/>
    </location>
</feature>
<feature type="compositionally biased region" description="Basic residues" evidence="1">
    <location>
        <begin position="148"/>
        <end position="160"/>
    </location>
</feature>
<gene>
    <name evidence="2" type="ordered locus">BURPS1710b_2065</name>
</gene>
<evidence type="ECO:0000256" key="1">
    <source>
        <dbReference type="SAM" id="MobiDB-lite"/>
    </source>
</evidence>
<reference evidence="2 3" key="1">
    <citation type="submission" date="2005-09" db="EMBL/GenBank/DDBJ databases">
        <authorList>
            <person name="Woods D.E."/>
            <person name="Nierman W.C."/>
        </authorList>
    </citation>
    <scope>NUCLEOTIDE SEQUENCE [LARGE SCALE GENOMIC DNA]</scope>
    <source>
        <strain evidence="2 3">1710b</strain>
    </source>
</reference>
<dbReference type="EMBL" id="CP000124">
    <property type="protein sequence ID" value="ABA49472.1"/>
    <property type="molecule type" value="Genomic_DNA"/>
</dbReference>
<accession>Q3JSJ3</accession>
<feature type="compositionally biased region" description="Basic and acidic residues" evidence="1">
    <location>
        <begin position="403"/>
        <end position="416"/>
    </location>
</feature>
<feature type="compositionally biased region" description="Basic and acidic residues" evidence="1">
    <location>
        <begin position="493"/>
        <end position="505"/>
    </location>
</feature>
<feature type="region of interest" description="Disordered" evidence="1">
    <location>
        <begin position="571"/>
        <end position="601"/>
    </location>
</feature>
<feature type="compositionally biased region" description="Basic and acidic residues" evidence="1">
    <location>
        <begin position="18"/>
        <end position="27"/>
    </location>
</feature>
<evidence type="ECO:0000313" key="3">
    <source>
        <dbReference type="Proteomes" id="UP000002700"/>
    </source>
</evidence>
<feature type="region of interest" description="Disordered" evidence="1">
    <location>
        <begin position="146"/>
        <end position="169"/>
    </location>
</feature>
<dbReference type="Proteomes" id="UP000002700">
    <property type="component" value="Chromosome I"/>
</dbReference>
<feature type="region of interest" description="Disordered" evidence="1">
    <location>
        <begin position="301"/>
        <end position="358"/>
    </location>
</feature>
<protein>
    <submittedName>
        <fullName evidence="2">Uncharacterized protein</fullName>
    </submittedName>
</protein>
<feature type="region of interest" description="Disordered" evidence="1">
    <location>
        <begin position="392"/>
        <end position="472"/>
    </location>
</feature>
<dbReference type="AlphaFoldDB" id="Q3JSJ3"/>
<dbReference type="EnsemblBacteria" id="ABA49472">
    <property type="protein sequence ID" value="ABA49472"/>
    <property type="gene ID" value="BURPS1710b_2065"/>
</dbReference>
<dbReference type="HOGENOM" id="CLU_453928_0_0_4"/>